<dbReference type="AlphaFoldDB" id="A0A9W9D313"/>
<name>A0A9W9D313_9PLEO</name>
<evidence type="ECO:0000256" key="1">
    <source>
        <dbReference type="SAM" id="Phobius"/>
    </source>
</evidence>
<keyword evidence="1" id="KW-0472">Membrane</keyword>
<keyword evidence="3" id="KW-1185">Reference proteome</keyword>
<keyword evidence="1" id="KW-1133">Transmembrane helix</keyword>
<evidence type="ECO:0000313" key="3">
    <source>
        <dbReference type="Proteomes" id="UP001140510"/>
    </source>
</evidence>
<dbReference type="EMBL" id="JAPEVA010000120">
    <property type="protein sequence ID" value="KAJ4398842.1"/>
    <property type="molecule type" value="Genomic_DNA"/>
</dbReference>
<accession>A0A9W9D313</accession>
<proteinExistence type="predicted"/>
<feature type="transmembrane region" description="Helical" evidence="1">
    <location>
        <begin position="99"/>
        <end position="126"/>
    </location>
</feature>
<dbReference type="Proteomes" id="UP001140510">
    <property type="component" value="Unassembled WGS sequence"/>
</dbReference>
<organism evidence="2 3">
    <name type="scientific">Didymella pomorum</name>
    <dbReference type="NCBI Taxonomy" id="749634"/>
    <lineage>
        <taxon>Eukaryota</taxon>
        <taxon>Fungi</taxon>
        <taxon>Dikarya</taxon>
        <taxon>Ascomycota</taxon>
        <taxon>Pezizomycotina</taxon>
        <taxon>Dothideomycetes</taxon>
        <taxon>Pleosporomycetidae</taxon>
        <taxon>Pleosporales</taxon>
        <taxon>Pleosporineae</taxon>
        <taxon>Didymellaceae</taxon>
        <taxon>Didymella</taxon>
    </lineage>
</organism>
<gene>
    <name evidence="2" type="ORF">N0V91_009893</name>
</gene>
<sequence>MATKVPQSDVFEMGSPATRPKNGGYAPAVRVSAHTNNILTACGLIVIPMIVFTAVALAFVFANTISNHGCSFDDLCTSAGLINATHKAYYYVDFSATSLVFISSWSSTISFALVGCLMSMYAYTVAAQMLQRPEFAPHLENSVSPYQLSLVIRLLNAEILSLWNLVQPSGRKALRKNSSQGDRKAVNPRPLRRSVVVFALALFGRYEPARKTLHICIQAADTHLHLAIKAVNMLHAVPQEKEQHQMSRRLGDWCFNQDTLGTEANINFLGCALDWNVTAQVVAPANATQFHRILGEPTEDYVLNYTESDGIQYAIVGPTDVSPQTDWEAASFAVSSRCSVIPQAGCKVFGGQRNFGFSCLPEYGASTKFLGNMTDDFYRLNFGQFHAYLSELSPFLSSFDTYVEGLDRVNDTAPNVTSDEAQHLWNNPWPWYAEVSLLADEKDLPQDIRETAWLLDSLGYKMVVNCSSTVYDVTYTAVGGIVRSMTKTPSNGTTASIPIIPLVQTFGFSRNLHDSAMNRASRASSVQDWVSTYELEISKSFTMPLAVHTVPESSIRAQKRVSKVISRVPVASLWLLVLANLAFAGLAIVVAGIALKAADDDVHQAYVRLDVSGLVAALFEAESEERVVDSESELFQENEIGRTVCTAVSIHWTGAGSVAWVARRTGAQTASSDDSIGRH</sequence>
<comment type="caution">
    <text evidence="2">The sequence shown here is derived from an EMBL/GenBank/DDBJ whole genome shotgun (WGS) entry which is preliminary data.</text>
</comment>
<reference evidence="2" key="1">
    <citation type="submission" date="2022-10" db="EMBL/GenBank/DDBJ databases">
        <title>Tapping the CABI collections for fungal endophytes: first genome assemblies for Collariella, Neodidymelliopsis, Ascochyta clinopodiicola, Didymella pomorum, Didymosphaeria variabile, Neocosmospora piperis and Neocucurbitaria cava.</title>
        <authorList>
            <person name="Hill R."/>
        </authorList>
    </citation>
    <scope>NUCLEOTIDE SEQUENCE</scope>
    <source>
        <strain evidence="2">IMI 355091</strain>
    </source>
</reference>
<evidence type="ECO:0000313" key="2">
    <source>
        <dbReference type="EMBL" id="KAJ4398842.1"/>
    </source>
</evidence>
<keyword evidence="1" id="KW-0812">Transmembrane</keyword>
<feature type="transmembrane region" description="Helical" evidence="1">
    <location>
        <begin position="38"/>
        <end position="62"/>
    </location>
</feature>
<feature type="transmembrane region" description="Helical" evidence="1">
    <location>
        <begin position="573"/>
        <end position="595"/>
    </location>
</feature>
<protein>
    <submittedName>
        <fullName evidence="2">Uncharacterized protein</fullName>
    </submittedName>
</protein>
<dbReference type="OrthoDB" id="3344043at2759"/>